<evidence type="ECO:0000313" key="3">
    <source>
        <dbReference type="Proteomes" id="UP000321750"/>
    </source>
</evidence>
<reference evidence="2 3" key="1">
    <citation type="submission" date="2019-07" db="EMBL/GenBank/DDBJ databases">
        <title>Whole genome shotgun sequence of Methylobacterium gnaphalii NBRC 107716.</title>
        <authorList>
            <person name="Hosoyama A."/>
            <person name="Uohara A."/>
            <person name="Ohji S."/>
            <person name="Ichikawa N."/>
        </authorList>
    </citation>
    <scope>NUCLEOTIDE SEQUENCE [LARGE SCALE GENOMIC DNA]</scope>
    <source>
        <strain evidence="2 3">NBRC 107716</strain>
    </source>
</reference>
<sequence>MRLMNRLVGAFVSAAALIAGSAHAEQAEAKGVYTIEHRNAAGELLYSEEFKNLVVTSGKNLLLDTFLSGSSYTAALYLGLVDGASAPTFAAADTLASHAGWTENQGYSNAGRPAATFNAAVAGAKASVSIVFNINASGTIAGCFLCTSATKGGTTGTLISAGAFAGGNRLLQSGDTLSVTYNLSV</sequence>
<accession>A0A512JPD9</accession>
<protein>
    <submittedName>
        <fullName evidence="2">Uncharacterized protein</fullName>
    </submittedName>
</protein>
<dbReference type="AlphaFoldDB" id="A0A512JPD9"/>
<dbReference type="RefSeq" id="WP_147048236.1">
    <property type="nucleotide sequence ID" value="NZ_BJZV01000023.1"/>
</dbReference>
<gene>
    <name evidence="2" type="ORF">MGN01_36710</name>
</gene>
<feature type="signal peptide" evidence="1">
    <location>
        <begin position="1"/>
        <end position="24"/>
    </location>
</feature>
<organism evidence="2 3">
    <name type="scientific">Methylobacterium gnaphalii</name>
    <dbReference type="NCBI Taxonomy" id="1010610"/>
    <lineage>
        <taxon>Bacteria</taxon>
        <taxon>Pseudomonadati</taxon>
        <taxon>Pseudomonadota</taxon>
        <taxon>Alphaproteobacteria</taxon>
        <taxon>Hyphomicrobiales</taxon>
        <taxon>Methylobacteriaceae</taxon>
        <taxon>Methylobacterium</taxon>
    </lineage>
</organism>
<dbReference type="EMBL" id="BJZV01000023">
    <property type="protein sequence ID" value="GEP11826.1"/>
    <property type="molecule type" value="Genomic_DNA"/>
</dbReference>
<feature type="chain" id="PRO_5022183787" evidence="1">
    <location>
        <begin position="25"/>
        <end position="185"/>
    </location>
</feature>
<keyword evidence="1" id="KW-0732">Signal</keyword>
<evidence type="ECO:0000256" key="1">
    <source>
        <dbReference type="SAM" id="SignalP"/>
    </source>
</evidence>
<evidence type="ECO:0000313" key="2">
    <source>
        <dbReference type="EMBL" id="GEP11826.1"/>
    </source>
</evidence>
<dbReference type="OrthoDB" id="8455391at2"/>
<comment type="caution">
    <text evidence="2">The sequence shown here is derived from an EMBL/GenBank/DDBJ whole genome shotgun (WGS) entry which is preliminary data.</text>
</comment>
<dbReference type="Proteomes" id="UP000321750">
    <property type="component" value="Unassembled WGS sequence"/>
</dbReference>
<proteinExistence type="predicted"/>
<keyword evidence="3" id="KW-1185">Reference proteome</keyword>
<name>A0A512JPD9_9HYPH</name>